<accession>A0AC35GDX9</accession>
<reference evidence="2" key="1">
    <citation type="submission" date="2022-11" db="UniProtKB">
        <authorList>
            <consortium name="WormBaseParasite"/>
        </authorList>
    </citation>
    <scope>IDENTIFICATION</scope>
</reference>
<dbReference type="WBParaSite" id="PS1159_v2.g3809.t1">
    <property type="protein sequence ID" value="PS1159_v2.g3809.t1"/>
    <property type="gene ID" value="PS1159_v2.g3809"/>
</dbReference>
<organism evidence="1 2">
    <name type="scientific">Panagrolaimus sp. PS1159</name>
    <dbReference type="NCBI Taxonomy" id="55785"/>
    <lineage>
        <taxon>Eukaryota</taxon>
        <taxon>Metazoa</taxon>
        <taxon>Ecdysozoa</taxon>
        <taxon>Nematoda</taxon>
        <taxon>Chromadorea</taxon>
        <taxon>Rhabditida</taxon>
        <taxon>Tylenchina</taxon>
        <taxon>Panagrolaimomorpha</taxon>
        <taxon>Panagrolaimoidea</taxon>
        <taxon>Panagrolaimidae</taxon>
        <taxon>Panagrolaimus</taxon>
    </lineage>
</organism>
<evidence type="ECO:0000313" key="2">
    <source>
        <dbReference type="WBParaSite" id="PS1159_v2.g3809.t1"/>
    </source>
</evidence>
<protein>
    <submittedName>
        <fullName evidence="2">Uncharacterized protein</fullName>
    </submittedName>
</protein>
<name>A0AC35GDX9_9BILA</name>
<proteinExistence type="predicted"/>
<sequence>MEYIIAAYKCLLKPVLVIDVDEDNLHRVHEHRPRIRVSCEGTPFFGLIHSGSKLTMMGVKTFERLGRPLEKQKFIEFFNIDGVFRRSRGTCRIPLKVGKTKIVQVFIVVEDNILPEDCLLGADFLAHFRTYGFISIGRKIFAAQERLASQGLSTPLEAFQKRSFVCCRDRSNSNYSSQTQTPPKIQDPMNESSLVYYLTYLCYLILAFCFICFWF</sequence>
<evidence type="ECO:0000313" key="1">
    <source>
        <dbReference type="Proteomes" id="UP000887580"/>
    </source>
</evidence>
<dbReference type="Proteomes" id="UP000887580">
    <property type="component" value="Unplaced"/>
</dbReference>